<evidence type="ECO:0000256" key="4">
    <source>
        <dbReference type="PIRSR" id="PIRSR001112-1"/>
    </source>
</evidence>
<feature type="active site" description="Proton donor" evidence="4">
    <location>
        <position position="331"/>
    </location>
</feature>
<feature type="active site" description="Proton acceptor" evidence="4">
    <location>
        <position position="389"/>
    </location>
</feature>
<dbReference type="AlphaFoldDB" id="A0A919N9J1"/>
<keyword evidence="3 6" id="KW-0378">Hydrolase</keyword>
<evidence type="ECO:0000313" key="6">
    <source>
        <dbReference type="EMBL" id="GIF07039.1"/>
    </source>
</evidence>
<evidence type="ECO:0000259" key="5">
    <source>
        <dbReference type="Pfam" id="PF06441"/>
    </source>
</evidence>
<dbReference type="InterPro" id="IPR000639">
    <property type="entry name" value="Epox_hydrolase-like"/>
</dbReference>
<evidence type="ECO:0000256" key="3">
    <source>
        <dbReference type="ARBA" id="ARBA00022801"/>
    </source>
</evidence>
<keyword evidence="2" id="KW-0058">Aromatic hydrocarbons catabolism</keyword>
<dbReference type="PIRSF" id="PIRSF001112">
    <property type="entry name" value="Epoxide_hydrolase"/>
    <property type="match status" value="1"/>
</dbReference>
<dbReference type="PRINTS" id="PR00412">
    <property type="entry name" value="EPOXHYDRLASE"/>
</dbReference>
<dbReference type="Pfam" id="PF06441">
    <property type="entry name" value="EHN"/>
    <property type="match status" value="1"/>
</dbReference>
<proteinExistence type="inferred from homology"/>
<protein>
    <submittedName>
        <fullName evidence="6">Microsomal epoxide hydrolase</fullName>
    </submittedName>
</protein>
<dbReference type="SUPFAM" id="SSF53474">
    <property type="entry name" value="alpha/beta-Hydrolases"/>
    <property type="match status" value="1"/>
</dbReference>
<name>A0A919N9J1_9ACTN</name>
<reference evidence="6" key="1">
    <citation type="submission" date="2021-01" db="EMBL/GenBank/DDBJ databases">
        <title>Whole genome shotgun sequence of Actinoplanes siamensis NBRC 109076.</title>
        <authorList>
            <person name="Komaki H."/>
            <person name="Tamura T."/>
        </authorList>
    </citation>
    <scope>NUCLEOTIDE SEQUENCE</scope>
    <source>
        <strain evidence="6">NBRC 109076</strain>
    </source>
</reference>
<dbReference type="GO" id="GO:0004301">
    <property type="term" value="F:epoxide hydrolase activity"/>
    <property type="evidence" value="ECO:0007669"/>
    <property type="project" value="TreeGrafter"/>
</dbReference>
<dbReference type="PANTHER" id="PTHR21661:SF35">
    <property type="entry name" value="EPOXIDE HYDROLASE"/>
    <property type="match status" value="1"/>
</dbReference>
<accession>A0A919N9J1</accession>
<dbReference type="GO" id="GO:0097176">
    <property type="term" value="P:epoxide metabolic process"/>
    <property type="evidence" value="ECO:0007669"/>
    <property type="project" value="TreeGrafter"/>
</dbReference>
<organism evidence="6 7">
    <name type="scientific">Actinoplanes siamensis</name>
    <dbReference type="NCBI Taxonomy" id="1223317"/>
    <lineage>
        <taxon>Bacteria</taxon>
        <taxon>Bacillati</taxon>
        <taxon>Actinomycetota</taxon>
        <taxon>Actinomycetes</taxon>
        <taxon>Micromonosporales</taxon>
        <taxon>Micromonosporaceae</taxon>
        <taxon>Actinoplanes</taxon>
    </lineage>
</organism>
<feature type="active site" description="Nucleophile" evidence="4">
    <location>
        <position position="202"/>
    </location>
</feature>
<sequence>MRRRRPAGTLGTAAAVPAVSMDPMGAGMRPFRIDIPQSQIDDLHRRLAGSRWPGQPPGVDWERGVPRPYLEELAVHWLRRFDWRATERRLNDYPQFQTEINGATVHFLHVRSPEPGALPLVLTHGWPGAVTEFLDVIGPLTDPRRHGGDPADAFHLVIPSIPGFGFSSPLTSTGWNAHRVAQAWARLMADLGYPRFGAQGGDAGSVVSLELGRIAPERTAGVHVNMLLTFPSGDPAELADLDARDQLRLARLARFDAELSGYMKVQSTRPQTLAYGLTDSPIGQLAWIAEKFREWSGPGRDGREAVGRDRLLEIVSIYWFTATAGSSAQHYYEGAQDLRLAASGARPDPIKVPVGVAVFPHDVLVPIRRLADRDIATITHWTEFDRGGHFAALEQPELLVRDVRDFFRSLR</sequence>
<feature type="domain" description="Epoxide hydrolase N-terminal" evidence="5">
    <location>
        <begin position="28"/>
        <end position="133"/>
    </location>
</feature>
<dbReference type="Proteomes" id="UP000629619">
    <property type="component" value="Unassembled WGS sequence"/>
</dbReference>
<gene>
    <name evidence="6" type="ORF">Asi03nite_45770</name>
</gene>
<dbReference type="InterPro" id="IPR010497">
    <property type="entry name" value="Epoxide_hydro_N"/>
</dbReference>
<comment type="similarity">
    <text evidence="1">Belongs to the peptidase S33 family.</text>
</comment>
<evidence type="ECO:0000256" key="1">
    <source>
        <dbReference type="ARBA" id="ARBA00010088"/>
    </source>
</evidence>
<evidence type="ECO:0000256" key="2">
    <source>
        <dbReference type="ARBA" id="ARBA00022797"/>
    </source>
</evidence>
<dbReference type="InterPro" id="IPR016292">
    <property type="entry name" value="Epoxide_hydrolase"/>
</dbReference>
<evidence type="ECO:0000313" key="7">
    <source>
        <dbReference type="Proteomes" id="UP000629619"/>
    </source>
</evidence>
<dbReference type="InterPro" id="IPR029058">
    <property type="entry name" value="AB_hydrolase_fold"/>
</dbReference>
<comment type="caution">
    <text evidence="6">The sequence shown here is derived from an EMBL/GenBank/DDBJ whole genome shotgun (WGS) entry which is preliminary data.</text>
</comment>
<dbReference type="PANTHER" id="PTHR21661">
    <property type="entry name" value="EPOXIDE HYDROLASE 1-RELATED"/>
    <property type="match status" value="1"/>
</dbReference>
<dbReference type="Gene3D" id="3.40.50.1820">
    <property type="entry name" value="alpha/beta hydrolase"/>
    <property type="match status" value="1"/>
</dbReference>
<keyword evidence="7" id="KW-1185">Reference proteome</keyword>
<dbReference type="EMBL" id="BOMW01000044">
    <property type="protein sequence ID" value="GIF07039.1"/>
    <property type="molecule type" value="Genomic_DNA"/>
</dbReference>